<keyword evidence="6" id="KW-0742">SOS response</keyword>
<dbReference type="Pfam" id="PF01541">
    <property type="entry name" value="GIY-YIG"/>
    <property type="match status" value="1"/>
</dbReference>
<comment type="caution">
    <text evidence="9">The sequence shown here is derived from an EMBL/GenBank/DDBJ whole genome shotgun (WGS) entry which is preliminary data.</text>
</comment>
<keyword evidence="3 6" id="KW-0228">DNA excision</keyword>
<proteinExistence type="inferred from homology"/>
<dbReference type="Pfam" id="PF14520">
    <property type="entry name" value="HHH_5"/>
    <property type="match status" value="1"/>
</dbReference>
<comment type="similarity">
    <text evidence="6">Belongs to the UvrC family.</text>
</comment>
<accession>A0ABX3IJT8</accession>
<sequence length="550" mass="64891">MLEKSVIEDIPEKPGVYIFKKSNEYVYIGKSKNLKKRLSSHFLFKEEKSKLIIEESDKLETIIVKNEKESLLLEATLIYKYKPKYNVMLKESESYVYIRISDDEFPYVEITRNRKKGGKYFGPYTNIGFVRLFLEVLQKVLNFRNCKKSLEKIKKPCLNYYLKTCIAPCLKEKENKNLYIKIIEKLENVLNGNYDYVRNFVENKMLYHSKMLDFENAAKYRDLLFSFDSLMKSQGVILNDNRNVDYIAFRDNMFTILKVRSGILVSKLFYESALTFEEFLFQFYYGLKSDLPEKIVFNQKIKLDFTVPITLPKDEKDIYIYEIALENLNEHVKTIKFNKRVLLKMKEILNLKKIPLRIEGTDISHRNGKYTVASLVVFENGYPKKEEYRRYKLGNILDDYESIRMFIRKRYSKHKLPDLLFIDGGKGQVNAAIQELEKMRLDVDVVGIAKEEELIVVRDGVIKLEHTDDVLRTLIFIRDETHRVANTFSGHLKLKSYKVSKLDDISGIGLKRKKQLLMKFKTLENIKNAPLYELEKIVGKKLAMRIKEEL</sequence>
<dbReference type="Gene3D" id="3.30.420.340">
    <property type="entry name" value="UvrC, RNAse H endonuclease domain"/>
    <property type="match status" value="1"/>
</dbReference>
<keyword evidence="10" id="KW-1185">Reference proteome</keyword>
<dbReference type="SMART" id="SM00465">
    <property type="entry name" value="GIYc"/>
    <property type="match status" value="1"/>
</dbReference>
<dbReference type="InterPro" id="IPR050066">
    <property type="entry name" value="UvrABC_protein_C"/>
</dbReference>
<comment type="subunit">
    <text evidence="6">Interacts with UvrB in an incision complex.</text>
</comment>
<evidence type="ECO:0000256" key="5">
    <source>
        <dbReference type="ARBA" id="ARBA00023204"/>
    </source>
</evidence>
<dbReference type="InterPro" id="IPR035901">
    <property type="entry name" value="GIY-YIG_endonuc_sf"/>
</dbReference>
<evidence type="ECO:0000256" key="2">
    <source>
        <dbReference type="ARBA" id="ARBA00022763"/>
    </source>
</evidence>
<evidence type="ECO:0000256" key="4">
    <source>
        <dbReference type="ARBA" id="ARBA00022881"/>
    </source>
</evidence>
<feature type="domain" description="UvrC family homology region profile" evidence="8">
    <location>
        <begin position="339"/>
        <end position="432"/>
    </location>
</feature>
<reference evidence="9 10" key="1">
    <citation type="submission" date="2015-06" db="EMBL/GenBank/DDBJ databases">
        <title>Genome sequencing of Thermotogales isolates from hydrothermal vents.</title>
        <authorList>
            <person name="Haverkamp T.H."/>
            <person name="Kublanov I.V."/>
            <person name="Nesbo C.L."/>
        </authorList>
    </citation>
    <scope>NUCLEOTIDE SEQUENCE [LARGE SCALE GENOMIC DNA]</scope>
    <source>
        <strain evidence="10">ik275mar</strain>
    </source>
</reference>
<comment type="function">
    <text evidence="6">The UvrABC repair system catalyzes the recognition and processing of DNA lesions. UvrC both incises the 5' and 3' sides of the lesion. The N-terminal half is responsible for the 3' incision and the C-terminal half is responsible for the 5' incision.</text>
</comment>
<dbReference type="EMBL" id="LBFC01000001">
    <property type="protein sequence ID" value="ONN28110.1"/>
    <property type="molecule type" value="Genomic_DNA"/>
</dbReference>
<dbReference type="SUPFAM" id="SSF47781">
    <property type="entry name" value="RuvA domain 2-like"/>
    <property type="match status" value="1"/>
</dbReference>
<dbReference type="InterPro" id="IPR001162">
    <property type="entry name" value="UvrC_RNase_H_dom"/>
</dbReference>
<evidence type="ECO:0000313" key="9">
    <source>
        <dbReference type="EMBL" id="ONN28110.1"/>
    </source>
</evidence>
<dbReference type="InterPro" id="IPR000305">
    <property type="entry name" value="GIY-YIG_endonuc"/>
</dbReference>
<protein>
    <recommendedName>
        <fullName evidence="6">UvrABC system protein C</fullName>
        <shortName evidence="6">Protein UvrC</shortName>
    </recommendedName>
    <alternativeName>
        <fullName evidence="6">Excinuclease ABC subunit C</fullName>
    </alternativeName>
</protein>
<name>A0ABX3IJT8_9BACT</name>
<keyword evidence="1 6" id="KW-0963">Cytoplasm</keyword>
<keyword evidence="4 6" id="KW-0267">Excision nuclease</keyword>
<keyword evidence="5 6" id="KW-0234">DNA repair</keyword>
<dbReference type="Pfam" id="PF08459">
    <property type="entry name" value="UvrC_RNaseH_dom"/>
    <property type="match status" value="1"/>
</dbReference>
<dbReference type="InterPro" id="IPR036876">
    <property type="entry name" value="UVR_dom_sf"/>
</dbReference>
<evidence type="ECO:0000313" key="10">
    <source>
        <dbReference type="Proteomes" id="UP000242616"/>
    </source>
</evidence>
<dbReference type="RefSeq" id="WP_077197677.1">
    <property type="nucleotide sequence ID" value="NZ_LBFC01000001.1"/>
</dbReference>
<keyword evidence="2 6" id="KW-0227">DNA damage</keyword>
<dbReference type="HAMAP" id="MF_00203">
    <property type="entry name" value="UvrC"/>
    <property type="match status" value="1"/>
</dbReference>
<evidence type="ECO:0000259" key="8">
    <source>
        <dbReference type="PROSITE" id="PS50165"/>
    </source>
</evidence>
<organism evidence="9 10">
    <name type="scientific">Thermosipho affectus</name>
    <dbReference type="NCBI Taxonomy" id="660294"/>
    <lineage>
        <taxon>Bacteria</taxon>
        <taxon>Thermotogati</taxon>
        <taxon>Thermotogota</taxon>
        <taxon>Thermotogae</taxon>
        <taxon>Thermotogales</taxon>
        <taxon>Fervidobacteriaceae</taxon>
        <taxon>Thermosipho</taxon>
    </lineage>
</organism>
<dbReference type="CDD" id="cd10434">
    <property type="entry name" value="GIY-YIG_UvrC_Cho"/>
    <property type="match status" value="1"/>
</dbReference>
<comment type="subcellular location">
    <subcellularLocation>
        <location evidence="6">Cytoplasm</location>
    </subcellularLocation>
</comment>
<dbReference type="Proteomes" id="UP000242616">
    <property type="component" value="Unassembled WGS sequence"/>
</dbReference>
<evidence type="ECO:0000256" key="6">
    <source>
        <dbReference type="HAMAP-Rule" id="MF_00203"/>
    </source>
</evidence>
<dbReference type="PANTHER" id="PTHR30562">
    <property type="entry name" value="UVRC/OXIDOREDUCTASE"/>
    <property type="match status" value="1"/>
</dbReference>
<dbReference type="PANTHER" id="PTHR30562:SF1">
    <property type="entry name" value="UVRABC SYSTEM PROTEIN C"/>
    <property type="match status" value="1"/>
</dbReference>
<evidence type="ECO:0000259" key="7">
    <source>
        <dbReference type="PROSITE" id="PS50164"/>
    </source>
</evidence>
<feature type="domain" description="GIY-YIG" evidence="7">
    <location>
        <begin position="12"/>
        <end position="87"/>
    </location>
</feature>
<gene>
    <name evidence="6" type="primary">uvrC</name>
    <name evidence="9" type="ORF">XJ44_00115</name>
</gene>
<evidence type="ECO:0000256" key="1">
    <source>
        <dbReference type="ARBA" id="ARBA00022490"/>
    </source>
</evidence>
<dbReference type="Gene3D" id="1.10.150.20">
    <property type="entry name" value="5' to 3' exonuclease, C-terminal subdomain"/>
    <property type="match status" value="1"/>
</dbReference>
<dbReference type="SUPFAM" id="SSF82771">
    <property type="entry name" value="GIY-YIG endonuclease"/>
    <property type="match status" value="1"/>
</dbReference>
<dbReference type="SUPFAM" id="SSF46600">
    <property type="entry name" value="C-terminal UvrC-binding domain of UvrB"/>
    <property type="match status" value="1"/>
</dbReference>
<evidence type="ECO:0000256" key="3">
    <source>
        <dbReference type="ARBA" id="ARBA00022769"/>
    </source>
</evidence>
<dbReference type="InterPro" id="IPR010994">
    <property type="entry name" value="RuvA_2-like"/>
</dbReference>
<dbReference type="PROSITE" id="PS50164">
    <property type="entry name" value="GIY_YIG"/>
    <property type="match status" value="1"/>
</dbReference>
<dbReference type="InterPro" id="IPR047296">
    <property type="entry name" value="GIY-YIG_UvrC_Cho"/>
</dbReference>
<dbReference type="NCBIfam" id="TIGR00194">
    <property type="entry name" value="uvrC"/>
    <property type="match status" value="1"/>
</dbReference>
<dbReference type="InterPro" id="IPR004791">
    <property type="entry name" value="UvrC"/>
</dbReference>
<dbReference type="PROSITE" id="PS50165">
    <property type="entry name" value="UVRC"/>
    <property type="match status" value="1"/>
</dbReference>
<dbReference type="Gene3D" id="3.40.1440.10">
    <property type="entry name" value="GIY-YIG endonuclease"/>
    <property type="match status" value="1"/>
</dbReference>
<dbReference type="InterPro" id="IPR038476">
    <property type="entry name" value="UvrC_RNase_H_dom_sf"/>
</dbReference>